<dbReference type="GO" id="GO:0016853">
    <property type="term" value="F:isomerase activity"/>
    <property type="evidence" value="ECO:0007669"/>
    <property type="project" value="UniProtKB-KW"/>
</dbReference>
<dbReference type="PANTHER" id="PTHR46390:SF1">
    <property type="entry name" value="MANNOSE-1-PHOSPHATE GUANYLYLTRANSFERASE"/>
    <property type="match status" value="1"/>
</dbReference>
<organism evidence="2 3">
    <name type="scientific">Kaistella treverensis</name>
    <dbReference type="NCBI Taxonomy" id="631455"/>
    <lineage>
        <taxon>Bacteria</taxon>
        <taxon>Pseudomonadati</taxon>
        <taxon>Bacteroidota</taxon>
        <taxon>Flavobacteriia</taxon>
        <taxon>Flavobacteriales</taxon>
        <taxon>Weeksellaceae</taxon>
        <taxon>Chryseobacterium group</taxon>
        <taxon>Kaistella</taxon>
    </lineage>
</organism>
<gene>
    <name evidence="2" type="ORF">SAMN05421638_1898</name>
</gene>
<dbReference type="GO" id="GO:0009298">
    <property type="term" value="P:GDP-mannose biosynthetic process"/>
    <property type="evidence" value="ECO:0007669"/>
    <property type="project" value="TreeGrafter"/>
</dbReference>
<dbReference type="InterPro" id="IPR001538">
    <property type="entry name" value="Man6P_isomerase-2_C"/>
</dbReference>
<dbReference type="EMBL" id="FORQ01000003">
    <property type="protein sequence ID" value="SFJ02604.1"/>
    <property type="molecule type" value="Genomic_DNA"/>
</dbReference>
<name>A0A1I3MZR2_9FLAO</name>
<proteinExistence type="predicted"/>
<dbReference type="GO" id="GO:0005976">
    <property type="term" value="P:polysaccharide metabolic process"/>
    <property type="evidence" value="ECO:0007669"/>
    <property type="project" value="InterPro"/>
</dbReference>
<sequence>MLEIGERPWGKYFVLVDEPHYKLKRIEVQPGHRLSYQFHHKRQEQWTIVEGDATVILDDKEILLSYGESIFIPQGAKHRIMNQSDKLVVFIEVQTGTYFGEDDIVRLQDDYERK</sequence>
<dbReference type="InterPro" id="IPR014710">
    <property type="entry name" value="RmlC-like_jellyroll"/>
</dbReference>
<dbReference type="Pfam" id="PF01050">
    <property type="entry name" value="MannoseP_isomer"/>
    <property type="match status" value="1"/>
</dbReference>
<dbReference type="RefSeq" id="WP_089820091.1">
    <property type="nucleotide sequence ID" value="NZ_FORQ01000003.1"/>
</dbReference>
<evidence type="ECO:0000313" key="2">
    <source>
        <dbReference type="EMBL" id="SFJ02604.1"/>
    </source>
</evidence>
<dbReference type="AlphaFoldDB" id="A0A1I3MZR2"/>
<dbReference type="GO" id="GO:0004475">
    <property type="term" value="F:mannose-1-phosphate guanylyltransferase (GTP) activity"/>
    <property type="evidence" value="ECO:0007669"/>
    <property type="project" value="TreeGrafter"/>
</dbReference>
<keyword evidence="2" id="KW-0413">Isomerase</keyword>
<dbReference type="CDD" id="cd02213">
    <property type="entry name" value="cupin_PMI_typeII_C"/>
    <property type="match status" value="1"/>
</dbReference>
<dbReference type="InterPro" id="IPR051161">
    <property type="entry name" value="Mannose-6P_isomerase_type2"/>
</dbReference>
<evidence type="ECO:0000259" key="1">
    <source>
        <dbReference type="Pfam" id="PF01050"/>
    </source>
</evidence>
<dbReference type="InterPro" id="IPR011051">
    <property type="entry name" value="RmlC_Cupin_sf"/>
</dbReference>
<dbReference type="SUPFAM" id="SSF51182">
    <property type="entry name" value="RmlC-like cupins"/>
    <property type="match status" value="1"/>
</dbReference>
<dbReference type="Proteomes" id="UP000242560">
    <property type="component" value="Unassembled WGS sequence"/>
</dbReference>
<reference evidence="3" key="1">
    <citation type="submission" date="2016-10" db="EMBL/GenBank/DDBJ databases">
        <authorList>
            <person name="Varghese N."/>
            <person name="Submissions S."/>
        </authorList>
    </citation>
    <scope>NUCLEOTIDE SEQUENCE [LARGE SCALE GENOMIC DNA]</scope>
    <source>
        <strain evidence="3">DSM 22251</strain>
    </source>
</reference>
<feature type="domain" description="Mannose-6-phosphate isomerase type II C-terminal" evidence="1">
    <location>
        <begin position="7"/>
        <end position="109"/>
    </location>
</feature>
<dbReference type="PANTHER" id="PTHR46390">
    <property type="entry name" value="MANNOSE-1-PHOSPHATE GUANYLYLTRANSFERASE"/>
    <property type="match status" value="1"/>
</dbReference>
<protein>
    <submittedName>
        <fullName evidence="2">Mannose-6-phosphate isomerase, type 2</fullName>
    </submittedName>
</protein>
<keyword evidence="3" id="KW-1185">Reference proteome</keyword>
<accession>A0A1I3MZR2</accession>
<dbReference type="Gene3D" id="2.60.120.10">
    <property type="entry name" value="Jelly Rolls"/>
    <property type="match status" value="1"/>
</dbReference>
<evidence type="ECO:0000313" key="3">
    <source>
        <dbReference type="Proteomes" id="UP000242560"/>
    </source>
</evidence>